<proteinExistence type="predicted"/>
<evidence type="ECO:0000313" key="1">
    <source>
        <dbReference type="EMBL" id="QCK13906.1"/>
    </source>
</evidence>
<keyword evidence="2" id="KW-1185">Reference proteome</keyword>
<dbReference type="Proteomes" id="UP000298616">
    <property type="component" value="Chromosome"/>
</dbReference>
<protein>
    <submittedName>
        <fullName evidence="1">Uncharacterized protein</fullName>
    </submittedName>
</protein>
<name>A0A4D7JQQ5_9BACT</name>
<dbReference type="RefSeq" id="WP_137089497.1">
    <property type="nucleotide sequence ID" value="NZ_CP028923.1"/>
</dbReference>
<organism evidence="1 2">
    <name type="scientific">Mangrovivirga cuniculi</name>
    <dbReference type="NCBI Taxonomy" id="2715131"/>
    <lineage>
        <taxon>Bacteria</taxon>
        <taxon>Pseudomonadati</taxon>
        <taxon>Bacteroidota</taxon>
        <taxon>Cytophagia</taxon>
        <taxon>Cytophagales</taxon>
        <taxon>Mangrovivirgaceae</taxon>
        <taxon>Mangrovivirga</taxon>
    </lineage>
</organism>
<dbReference type="KEGG" id="fpf:DCC35_03585"/>
<evidence type="ECO:0000313" key="2">
    <source>
        <dbReference type="Proteomes" id="UP000298616"/>
    </source>
</evidence>
<dbReference type="AlphaFoldDB" id="A0A4D7JQQ5"/>
<accession>A0A4D7JQQ5</accession>
<sequence>MQIKNGFTTKRKIGGVIFHLYRDAADFYDHQLFNISNNNNIGDEDLAEELLIDINPSNPLISIKNIRKALSLVKN</sequence>
<reference evidence="1 2" key="1">
    <citation type="submission" date="2018-04" db="EMBL/GenBank/DDBJ databases">
        <title>Complete genome uncultured novel isolate.</title>
        <authorList>
            <person name="Merlino G."/>
        </authorList>
    </citation>
    <scope>NUCLEOTIDE SEQUENCE [LARGE SCALE GENOMIC DNA]</scope>
    <source>
        <strain evidence="2">R1DC9</strain>
    </source>
</reference>
<dbReference type="EMBL" id="CP028923">
    <property type="protein sequence ID" value="QCK13906.1"/>
    <property type="molecule type" value="Genomic_DNA"/>
</dbReference>
<gene>
    <name evidence="1" type="ORF">DCC35_03585</name>
</gene>